<name>A0A5B7EG46_PORTR</name>
<comment type="caution">
    <text evidence="1">The sequence shown here is derived from an EMBL/GenBank/DDBJ whole genome shotgun (WGS) entry which is preliminary data.</text>
</comment>
<organism evidence="1 2">
    <name type="scientific">Portunus trituberculatus</name>
    <name type="common">Swimming crab</name>
    <name type="synonym">Neptunus trituberculatus</name>
    <dbReference type="NCBI Taxonomy" id="210409"/>
    <lineage>
        <taxon>Eukaryota</taxon>
        <taxon>Metazoa</taxon>
        <taxon>Ecdysozoa</taxon>
        <taxon>Arthropoda</taxon>
        <taxon>Crustacea</taxon>
        <taxon>Multicrustacea</taxon>
        <taxon>Malacostraca</taxon>
        <taxon>Eumalacostraca</taxon>
        <taxon>Eucarida</taxon>
        <taxon>Decapoda</taxon>
        <taxon>Pleocyemata</taxon>
        <taxon>Brachyura</taxon>
        <taxon>Eubrachyura</taxon>
        <taxon>Portunoidea</taxon>
        <taxon>Portunidae</taxon>
        <taxon>Portuninae</taxon>
        <taxon>Portunus</taxon>
    </lineage>
</organism>
<dbReference type="EMBL" id="VSRR010002584">
    <property type="protein sequence ID" value="MPC32206.1"/>
    <property type="molecule type" value="Genomic_DNA"/>
</dbReference>
<keyword evidence="2" id="KW-1185">Reference proteome</keyword>
<protein>
    <submittedName>
        <fullName evidence="1">Uncharacterized protein</fullName>
    </submittedName>
</protein>
<dbReference type="Proteomes" id="UP000324222">
    <property type="component" value="Unassembled WGS sequence"/>
</dbReference>
<evidence type="ECO:0000313" key="2">
    <source>
        <dbReference type="Proteomes" id="UP000324222"/>
    </source>
</evidence>
<dbReference type="AlphaFoldDB" id="A0A5B7EG46"/>
<accession>A0A5B7EG46</accession>
<evidence type="ECO:0000313" key="1">
    <source>
        <dbReference type="EMBL" id="MPC32206.1"/>
    </source>
</evidence>
<gene>
    <name evidence="1" type="ORF">E2C01_025512</name>
</gene>
<proteinExistence type="predicted"/>
<reference evidence="1 2" key="1">
    <citation type="submission" date="2019-05" db="EMBL/GenBank/DDBJ databases">
        <title>Another draft genome of Portunus trituberculatus and its Hox gene families provides insights of decapod evolution.</title>
        <authorList>
            <person name="Jeong J.-H."/>
            <person name="Song I."/>
            <person name="Kim S."/>
            <person name="Choi T."/>
            <person name="Kim D."/>
            <person name="Ryu S."/>
            <person name="Kim W."/>
        </authorList>
    </citation>
    <scope>NUCLEOTIDE SEQUENCE [LARGE SCALE GENOMIC DNA]</scope>
    <source>
        <tissue evidence="1">Muscle</tissue>
    </source>
</reference>
<sequence>MPITICFFIFSLRGKIDQWGSVLLHHFIFGPVKIIILKILVVHCFPLKTVIRVWTSKITSQSTTTNPQTPKNHINVVSRLSTVLSGPSYPTFTSIHTHVYLHVRMTLFNHTFAPMTTSHLSLKAIKAGKHCIFSFICMIYRLSLLGTVCYDYCESIKVTYMVVSLET</sequence>